<organism evidence="2 3">
    <name type="scientific">Batillaria attramentaria</name>
    <dbReference type="NCBI Taxonomy" id="370345"/>
    <lineage>
        <taxon>Eukaryota</taxon>
        <taxon>Metazoa</taxon>
        <taxon>Spiralia</taxon>
        <taxon>Lophotrochozoa</taxon>
        <taxon>Mollusca</taxon>
        <taxon>Gastropoda</taxon>
        <taxon>Caenogastropoda</taxon>
        <taxon>Sorbeoconcha</taxon>
        <taxon>Cerithioidea</taxon>
        <taxon>Batillariidae</taxon>
        <taxon>Batillaria</taxon>
    </lineage>
</organism>
<dbReference type="Proteomes" id="UP001519460">
    <property type="component" value="Unassembled WGS sequence"/>
</dbReference>
<protein>
    <submittedName>
        <fullName evidence="2">Uncharacterized protein</fullName>
    </submittedName>
</protein>
<accession>A0ABD0L1P5</accession>
<gene>
    <name evidence="2" type="ORF">BaRGS_00015744</name>
</gene>
<dbReference type="AlphaFoldDB" id="A0ABD0L1P5"/>
<evidence type="ECO:0000313" key="3">
    <source>
        <dbReference type="Proteomes" id="UP001519460"/>
    </source>
</evidence>
<dbReference type="EMBL" id="JACVVK020000097">
    <property type="protein sequence ID" value="KAK7493014.1"/>
    <property type="molecule type" value="Genomic_DNA"/>
</dbReference>
<evidence type="ECO:0000256" key="1">
    <source>
        <dbReference type="SAM" id="MobiDB-lite"/>
    </source>
</evidence>
<comment type="caution">
    <text evidence="2">The sequence shown here is derived from an EMBL/GenBank/DDBJ whole genome shotgun (WGS) entry which is preliminary data.</text>
</comment>
<proteinExistence type="predicted"/>
<sequence length="85" mass="9130">MRSAFNVRLTHLTGTPNVPCTKRQSQKTKPGADCCERKVGGEARTDPISPDNVFCLPGSGTALSGLRKQVITHYLARMTRTGGGK</sequence>
<evidence type="ECO:0000313" key="2">
    <source>
        <dbReference type="EMBL" id="KAK7493014.1"/>
    </source>
</evidence>
<feature type="region of interest" description="Disordered" evidence="1">
    <location>
        <begin position="1"/>
        <end position="33"/>
    </location>
</feature>
<name>A0ABD0L1P5_9CAEN</name>
<keyword evidence="3" id="KW-1185">Reference proteome</keyword>
<reference evidence="2 3" key="1">
    <citation type="journal article" date="2023" name="Sci. Data">
        <title>Genome assembly of the Korean intertidal mud-creeper Batillaria attramentaria.</title>
        <authorList>
            <person name="Patra A.K."/>
            <person name="Ho P.T."/>
            <person name="Jun S."/>
            <person name="Lee S.J."/>
            <person name="Kim Y."/>
            <person name="Won Y.J."/>
        </authorList>
    </citation>
    <scope>NUCLEOTIDE SEQUENCE [LARGE SCALE GENOMIC DNA]</scope>
    <source>
        <strain evidence="2">Wonlab-2016</strain>
    </source>
</reference>